<gene>
    <name evidence="2" type="ORF">FCI23_50070</name>
</gene>
<organism evidence="2 3">
    <name type="scientific">Actinacidiphila oryziradicis</name>
    <dbReference type="NCBI Taxonomy" id="2571141"/>
    <lineage>
        <taxon>Bacteria</taxon>
        <taxon>Bacillati</taxon>
        <taxon>Actinomycetota</taxon>
        <taxon>Actinomycetes</taxon>
        <taxon>Kitasatosporales</taxon>
        <taxon>Streptomycetaceae</taxon>
        <taxon>Actinacidiphila</taxon>
    </lineage>
</organism>
<dbReference type="RefSeq" id="WP_136730642.1">
    <property type="nucleotide sequence ID" value="NZ_SUMC01000149.1"/>
</dbReference>
<dbReference type="InterPro" id="IPR039422">
    <property type="entry name" value="MarR/SlyA-like"/>
</dbReference>
<dbReference type="InterPro" id="IPR036388">
    <property type="entry name" value="WH-like_DNA-bd_sf"/>
</dbReference>
<dbReference type="OrthoDB" id="4826718at2"/>
<dbReference type="SUPFAM" id="SSF46785">
    <property type="entry name" value="Winged helix' DNA-binding domain"/>
    <property type="match status" value="1"/>
</dbReference>
<dbReference type="PRINTS" id="PR00598">
    <property type="entry name" value="HTHMARR"/>
</dbReference>
<dbReference type="Proteomes" id="UP000305778">
    <property type="component" value="Unassembled WGS sequence"/>
</dbReference>
<evidence type="ECO:0000259" key="1">
    <source>
        <dbReference type="PROSITE" id="PS50995"/>
    </source>
</evidence>
<dbReference type="PROSITE" id="PS50995">
    <property type="entry name" value="HTH_MARR_2"/>
    <property type="match status" value="1"/>
</dbReference>
<dbReference type="Gene3D" id="1.10.10.10">
    <property type="entry name" value="Winged helix-like DNA-binding domain superfamily/Winged helix DNA-binding domain"/>
    <property type="match status" value="1"/>
</dbReference>
<dbReference type="EMBL" id="SUMC01000149">
    <property type="protein sequence ID" value="TJZ97072.1"/>
    <property type="molecule type" value="Genomic_DNA"/>
</dbReference>
<reference evidence="2 3" key="1">
    <citation type="submission" date="2019-04" db="EMBL/GenBank/DDBJ databases">
        <title>Streptomyces oryziradicis sp. nov., a novel actinomycete isolated from rhizosphere soil of rice (Oryza sativa L.).</title>
        <authorList>
            <person name="Li C."/>
        </authorList>
    </citation>
    <scope>NUCLEOTIDE SEQUENCE [LARGE SCALE GENOMIC DNA]</scope>
    <source>
        <strain evidence="2 3">NEAU-C40</strain>
    </source>
</reference>
<name>A0A4U0RPC5_9ACTN</name>
<accession>A0A4U0RPC5</accession>
<proteinExistence type="predicted"/>
<dbReference type="SMART" id="SM00347">
    <property type="entry name" value="HTH_MARR"/>
    <property type="match status" value="1"/>
</dbReference>
<dbReference type="Pfam" id="PF12802">
    <property type="entry name" value="MarR_2"/>
    <property type="match status" value="1"/>
</dbReference>
<dbReference type="AlphaFoldDB" id="A0A4U0RPC5"/>
<protein>
    <submittedName>
        <fullName evidence="2">Winged helix-turn-helix transcriptional regulator</fullName>
    </submittedName>
</protein>
<comment type="caution">
    <text evidence="2">The sequence shown here is derived from an EMBL/GenBank/DDBJ whole genome shotgun (WGS) entry which is preliminary data.</text>
</comment>
<dbReference type="InterPro" id="IPR000835">
    <property type="entry name" value="HTH_MarR-typ"/>
</dbReference>
<dbReference type="PANTHER" id="PTHR33164:SF43">
    <property type="entry name" value="HTH-TYPE TRANSCRIPTIONAL REPRESSOR YETL"/>
    <property type="match status" value="1"/>
</dbReference>
<dbReference type="InterPro" id="IPR036390">
    <property type="entry name" value="WH_DNA-bd_sf"/>
</dbReference>
<evidence type="ECO:0000313" key="2">
    <source>
        <dbReference type="EMBL" id="TJZ97072.1"/>
    </source>
</evidence>
<evidence type="ECO:0000313" key="3">
    <source>
        <dbReference type="Proteomes" id="UP000305778"/>
    </source>
</evidence>
<feature type="domain" description="HTH marR-type" evidence="1">
    <location>
        <begin position="19"/>
        <end position="151"/>
    </location>
</feature>
<dbReference type="GO" id="GO:0006950">
    <property type="term" value="P:response to stress"/>
    <property type="evidence" value="ECO:0007669"/>
    <property type="project" value="TreeGrafter"/>
</dbReference>
<sequence length="165" mass="18194">MAESPDSASVDHELDAPPWRRFESTLMATSRSIRRAYDLRLGEIGLNLSQACLLAYVAEHGPVTQTHVAERIGMGRAPAGAIVDNLSDRSLLVRLPHPGDRRVWLLSATAQGLERAARIAEVDMALRTELREGLSREERHQLAETLVRLQSNLAGVFERHAGPEA</sequence>
<dbReference type="PANTHER" id="PTHR33164">
    <property type="entry name" value="TRANSCRIPTIONAL REGULATOR, MARR FAMILY"/>
    <property type="match status" value="1"/>
</dbReference>
<dbReference type="GO" id="GO:0003700">
    <property type="term" value="F:DNA-binding transcription factor activity"/>
    <property type="evidence" value="ECO:0007669"/>
    <property type="project" value="InterPro"/>
</dbReference>
<keyword evidence="3" id="KW-1185">Reference proteome</keyword>